<dbReference type="InterPro" id="IPR006073">
    <property type="entry name" value="GTP-bd"/>
</dbReference>
<protein>
    <recommendedName>
        <fullName evidence="1">G domain-containing protein</fullName>
    </recommendedName>
</protein>
<dbReference type="SUPFAM" id="SSF52540">
    <property type="entry name" value="P-loop containing nucleoside triphosphate hydrolases"/>
    <property type="match status" value="2"/>
</dbReference>
<proteinExistence type="predicted"/>
<reference evidence="2 3" key="1">
    <citation type="journal article" date="2020" name="ISME J.">
        <title>Uncovering the hidden diversity of litter-decomposition mechanisms in mushroom-forming fungi.</title>
        <authorList>
            <person name="Floudas D."/>
            <person name="Bentzer J."/>
            <person name="Ahren D."/>
            <person name="Johansson T."/>
            <person name="Persson P."/>
            <person name="Tunlid A."/>
        </authorList>
    </citation>
    <scope>NUCLEOTIDE SEQUENCE [LARGE SCALE GENOMIC DNA]</scope>
    <source>
        <strain evidence="2 3">CBS 101986</strain>
    </source>
</reference>
<name>A0A8H5F320_9AGAR</name>
<dbReference type="AlphaFoldDB" id="A0A8H5F320"/>
<gene>
    <name evidence="2" type="ORF">D9619_000416</name>
</gene>
<comment type="caution">
    <text evidence="2">The sequence shown here is derived from an EMBL/GenBank/DDBJ whole genome shotgun (WGS) entry which is preliminary data.</text>
</comment>
<evidence type="ECO:0000313" key="3">
    <source>
        <dbReference type="Proteomes" id="UP000567179"/>
    </source>
</evidence>
<dbReference type="GO" id="GO:0005525">
    <property type="term" value="F:GTP binding"/>
    <property type="evidence" value="ECO:0007669"/>
    <property type="project" value="InterPro"/>
</dbReference>
<dbReference type="Pfam" id="PF01926">
    <property type="entry name" value="MMR_HSR1"/>
    <property type="match status" value="1"/>
</dbReference>
<evidence type="ECO:0000313" key="2">
    <source>
        <dbReference type="EMBL" id="KAF5321747.1"/>
    </source>
</evidence>
<accession>A0A8H5F320</accession>
<sequence length="411" mass="45430">MDKHKVVKVGHSLNACTTDLQSVEIPAGLVQEHLHSWKPAPPSPPKVIIIDTPGFENISVYDSEIMKRVADWLTRLQGAGAKLAGIIYLQDICEQRLMLTGATKRNFEIFDKLCGGDACKSIVLGTTQWTRVPPDGRKMAAAREQELRENFRKDMIGRGSTMQRVDDRNTSTSPWDLVTTVLFDSPPMILVLGITGVGKSTFICSAGPKRTGPTIHSSLTFSAAPVEEFEVKSEDGQTISLVDTPGFNDTEKSDRIVLAEIIKFLKSRKKDWKVAGIIYLLDPSNRDYTPVSADRIDVPPSVVLATVHCHAGATISNEEKSSLKSKYGTAYQGDHFGSSDQYQTAWRIICRVLDGSDDGVCVQSVIDSLEGILQNHTQTGGKGETFTQTFLRIFRFKSSKLLYWMLKKSTN</sequence>
<dbReference type="OrthoDB" id="3255035at2759"/>
<organism evidence="2 3">
    <name type="scientific">Psilocybe cf. subviscida</name>
    <dbReference type="NCBI Taxonomy" id="2480587"/>
    <lineage>
        <taxon>Eukaryota</taxon>
        <taxon>Fungi</taxon>
        <taxon>Dikarya</taxon>
        <taxon>Basidiomycota</taxon>
        <taxon>Agaricomycotina</taxon>
        <taxon>Agaricomycetes</taxon>
        <taxon>Agaricomycetidae</taxon>
        <taxon>Agaricales</taxon>
        <taxon>Agaricineae</taxon>
        <taxon>Strophariaceae</taxon>
        <taxon>Psilocybe</taxon>
    </lineage>
</organism>
<feature type="domain" description="G" evidence="1">
    <location>
        <begin position="189"/>
        <end position="291"/>
    </location>
</feature>
<keyword evidence="3" id="KW-1185">Reference proteome</keyword>
<evidence type="ECO:0000259" key="1">
    <source>
        <dbReference type="Pfam" id="PF01926"/>
    </source>
</evidence>
<dbReference type="InterPro" id="IPR027417">
    <property type="entry name" value="P-loop_NTPase"/>
</dbReference>
<dbReference type="Proteomes" id="UP000567179">
    <property type="component" value="Unassembled WGS sequence"/>
</dbReference>
<dbReference type="Gene3D" id="3.40.50.300">
    <property type="entry name" value="P-loop containing nucleotide triphosphate hydrolases"/>
    <property type="match status" value="2"/>
</dbReference>
<dbReference type="EMBL" id="JAACJJ010000028">
    <property type="protein sequence ID" value="KAF5321747.1"/>
    <property type="molecule type" value="Genomic_DNA"/>
</dbReference>